<organism evidence="2 3">
    <name type="scientific">Leuconostoc fallax</name>
    <dbReference type="NCBI Taxonomy" id="1251"/>
    <lineage>
        <taxon>Bacteria</taxon>
        <taxon>Bacillati</taxon>
        <taxon>Bacillota</taxon>
        <taxon>Bacilli</taxon>
        <taxon>Lactobacillales</taxon>
        <taxon>Lactobacillaceae</taxon>
        <taxon>Leuconostoc</taxon>
    </lineage>
</organism>
<sequence length="374" mass="43136">MEMSLSSNKKNIKTQDNFVYQLLCFLALAISLMSTINALGLLNSNVLSAIQAMVVVTIYSLVIILRKKIRIISLILIIMSYITLVLNNAPYMISVTMLIMITDIIGYFPNIDYKKILGIFFTSSLLLFCSIVVLYYLFNFNNHDVEMWRIDKIIHRKSLGFIHPNIASMIWVSIFFAYCGLVGQKYSRFKYLLIAFLSLVILNQTQSRTSMYVLITISFIYIVLGKNIDKAMSKNFSWIIYFIPILLTVLSIYVLFTPINNVLNELLSGRIQLYQSFYQEYGIHLLKTSELESAMFDNGYLQALLAKGILFLIELLIVYLYILKSYSVYTVKQWILFIGYFAMGFTETALQHFELILPILMITAINDETLSNHK</sequence>
<evidence type="ECO:0008006" key="4">
    <source>
        <dbReference type="Google" id="ProtNLM"/>
    </source>
</evidence>
<feature type="transmembrane region" description="Helical" evidence="1">
    <location>
        <begin position="46"/>
        <end position="64"/>
    </location>
</feature>
<protein>
    <recommendedName>
        <fullName evidence="4">Polysaccharide polymerase</fullName>
    </recommendedName>
</protein>
<feature type="transmembrane region" description="Helical" evidence="1">
    <location>
        <begin position="116"/>
        <end position="138"/>
    </location>
</feature>
<dbReference type="Proteomes" id="UP000295681">
    <property type="component" value="Unassembled WGS sequence"/>
</dbReference>
<feature type="transmembrane region" description="Helical" evidence="1">
    <location>
        <begin position="20"/>
        <end position="40"/>
    </location>
</feature>
<feature type="transmembrane region" description="Helical" evidence="1">
    <location>
        <begin position="235"/>
        <end position="256"/>
    </location>
</feature>
<name>A0A4R5NAD7_9LACO</name>
<feature type="transmembrane region" description="Helical" evidence="1">
    <location>
        <begin position="334"/>
        <end position="353"/>
    </location>
</feature>
<reference evidence="2 3" key="1">
    <citation type="journal article" date="2019" name="Appl. Microbiol. Biotechnol.">
        <title>Uncovering carbohydrate metabolism through a genotype-phenotype association study of 56 lactic acid bacteria genomes.</title>
        <authorList>
            <person name="Buron-Moles G."/>
            <person name="Chailyan A."/>
            <person name="Dolejs I."/>
            <person name="Forster J."/>
            <person name="Miks M.H."/>
        </authorList>
    </citation>
    <scope>NUCLEOTIDE SEQUENCE [LARGE SCALE GENOMIC DNA]</scope>
    <source>
        <strain evidence="2 3">ATCC 700006</strain>
    </source>
</reference>
<feature type="transmembrane region" description="Helical" evidence="1">
    <location>
        <begin position="300"/>
        <end position="322"/>
    </location>
</feature>
<gene>
    <name evidence="2" type="ORF">C5L23_000914</name>
</gene>
<dbReference type="AlphaFoldDB" id="A0A4R5NAD7"/>
<evidence type="ECO:0000313" key="3">
    <source>
        <dbReference type="Proteomes" id="UP000295681"/>
    </source>
</evidence>
<keyword evidence="1" id="KW-0812">Transmembrane</keyword>
<feature type="transmembrane region" description="Helical" evidence="1">
    <location>
        <begin position="211"/>
        <end position="228"/>
    </location>
</feature>
<keyword evidence="1" id="KW-0472">Membrane</keyword>
<accession>A0A4R5NAD7</accession>
<evidence type="ECO:0000313" key="2">
    <source>
        <dbReference type="EMBL" id="TDG69452.1"/>
    </source>
</evidence>
<keyword evidence="3" id="KW-1185">Reference proteome</keyword>
<feature type="transmembrane region" description="Helical" evidence="1">
    <location>
        <begin position="158"/>
        <end position="182"/>
    </location>
</feature>
<keyword evidence="1" id="KW-1133">Transmembrane helix</keyword>
<dbReference type="STRING" id="907931.GCA_000165675_01642"/>
<dbReference type="EMBL" id="PUFI01000005">
    <property type="protein sequence ID" value="TDG69452.1"/>
    <property type="molecule type" value="Genomic_DNA"/>
</dbReference>
<proteinExistence type="predicted"/>
<feature type="transmembrane region" description="Helical" evidence="1">
    <location>
        <begin position="71"/>
        <end position="86"/>
    </location>
</feature>
<evidence type="ECO:0000256" key="1">
    <source>
        <dbReference type="SAM" id="Phobius"/>
    </source>
</evidence>
<comment type="caution">
    <text evidence="2">The sequence shown here is derived from an EMBL/GenBank/DDBJ whole genome shotgun (WGS) entry which is preliminary data.</text>
</comment>